<evidence type="ECO:0000313" key="1">
    <source>
        <dbReference type="EMBL" id="CAF0733155.1"/>
    </source>
</evidence>
<dbReference type="Gene3D" id="3.40.50.720">
    <property type="entry name" value="NAD(P)-binding Rossmann-like Domain"/>
    <property type="match status" value="1"/>
</dbReference>
<dbReference type="SUPFAM" id="SSF51735">
    <property type="entry name" value="NAD(P)-binding Rossmann-fold domains"/>
    <property type="match status" value="1"/>
</dbReference>
<protein>
    <submittedName>
        <fullName evidence="1">Uncharacterized protein</fullName>
    </submittedName>
</protein>
<proteinExistence type="predicted"/>
<reference evidence="1" key="1">
    <citation type="submission" date="2021-02" db="EMBL/GenBank/DDBJ databases">
        <authorList>
            <person name="Nowell W R."/>
        </authorList>
    </citation>
    <scope>NUCLEOTIDE SEQUENCE</scope>
</reference>
<sequence length="123" mass="14136">MYFTICEKIDRITPATTNSNGVYVRSHCSIADGWSVISKLYVPWITKDSFCNGRPPPELLSVPPYNIFLTEYVEAYKCMKMHHIQKCVIVIFMNNEVKPTLHLTSEQHKRENDPHYCALAVSA</sequence>
<evidence type="ECO:0000313" key="2">
    <source>
        <dbReference type="Proteomes" id="UP000663860"/>
    </source>
</evidence>
<comment type="caution">
    <text evidence="1">The sequence shown here is derived from an EMBL/GenBank/DDBJ whole genome shotgun (WGS) entry which is preliminary data.</text>
</comment>
<dbReference type="AlphaFoldDB" id="A0A813N9J7"/>
<gene>
    <name evidence="1" type="ORF">IZO911_LOCUS3017</name>
</gene>
<dbReference type="EMBL" id="CAJNOE010000015">
    <property type="protein sequence ID" value="CAF0733155.1"/>
    <property type="molecule type" value="Genomic_DNA"/>
</dbReference>
<name>A0A813N9J7_9BILA</name>
<organism evidence="1 2">
    <name type="scientific">Adineta steineri</name>
    <dbReference type="NCBI Taxonomy" id="433720"/>
    <lineage>
        <taxon>Eukaryota</taxon>
        <taxon>Metazoa</taxon>
        <taxon>Spiralia</taxon>
        <taxon>Gnathifera</taxon>
        <taxon>Rotifera</taxon>
        <taxon>Eurotatoria</taxon>
        <taxon>Bdelloidea</taxon>
        <taxon>Adinetida</taxon>
        <taxon>Adinetidae</taxon>
        <taxon>Adineta</taxon>
    </lineage>
</organism>
<dbReference type="Proteomes" id="UP000663860">
    <property type="component" value="Unassembled WGS sequence"/>
</dbReference>
<dbReference type="InterPro" id="IPR036291">
    <property type="entry name" value="NAD(P)-bd_dom_sf"/>
</dbReference>
<accession>A0A813N9J7</accession>